<keyword evidence="3" id="KW-1185">Reference proteome</keyword>
<gene>
    <name evidence="2" type="ORF">OS493_017419</name>
</gene>
<protein>
    <submittedName>
        <fullName evidence="2">Uncharacterized protein</fullName>
    </submittedName>
</protein>
<dbReference type="Proteomes" id="UP001163046">
    <property type="component" value="Unassembled WGS sequence"/>
</dbReference>
<feature type="compositionally biased region" description="Polar residues" evidence="1">
    <location>
        <begin position="34"/>
        <end position="53"/>
    </location>
</feature>
<feature type="region of interest" description="Disordered" evidence="1">
    <location>
        <begin position="26"/>
        <end position="53"/>
    </location>
</feature>
<evidence type="ECO:0000313" key="2">
    <source>
        <dbReference type="EMBL" id="KAJ7391721.1"/>
    </source>
</evidence>
<proteinExistence type="predicted"/>
<evidence type="ECO:0000256" key="1">
    <source>
        <dbReference type="SAM" id="MobiDB-lite"/>
    </source>
</evidence>
<organism evidence="2 3">
    <name type="scientific">Desmophyllum pertusum</name>
    <dbReference type="NCBI Taxonomy" id="174260"/>
    <lineage>
        <taxon>Eukaryota</taxon>
        <taxon>Metazoa</taxon>
        <taxon>Cnidaria</taxon>
        <taxon>Anthozoa</taxon>
        <taxon>Hexacorallia</taxon>
        <taxon>Scleractinia</taxon>
        <taxon>Caryophylliina</taxon>
        <taxon>Caryophylliidae</taxon>
        <taxon>Desmophyllum</taxon>
    </lineage>
</organism>
<name>A0A9X0D9Q4_9CNID</name>
<dbReference type="AlphaFoldDB" id="A0A9X0D9Q4"/>
<dbReference type="EMBL" id="MU825405">
    <property type="protein sequence ID" value="KAJ7391721.1"/>
    <property type="molecule type" value="Genomic_DNA"/>
</dbReference>
<sequence length="101" mass="11402">MQTKSEVITDLQKVLTGATKTIEDLKGEVRRLRQPNSTTADEPQRVETSPNQVSTNHLVTIHRRNEGKRVEQFCERVGGSFAESVKASFAIMANMRRAFKI</sequence>
<accession>A0A9X0D9Q4</accession>
<reference evidence="2" key="1">
    <citation type="submission" date="2023-01" db="EMBL/GenBank/DDBJ databases">
        <title>Genome assembly of the deep-sea coral Lophelia pertusa.</title>
        <authorList>
            <person name="Herrera S."/>
            <person name="Cordes E."/>
        </authorList>
    </citation>
    <scope>NUCLEOTIDE SEQUENCE</scope>
    <source>
        <strain evidence="2">USNM1676648</strain>
        <tissue evidence="2">Polyp</tissue>
    </source>
</reference>
<comment type="caution">
    <text evidence="2">The sequence shown here is derived from an EMBL/GenBank/DDBJ whole genome shotgun (WGS) entry which is preliminary data.</text>
</comment>
<evidence type="ECO:0000313" key="3">
    <source>
        <dbReference type="Proteomes" id="UP001163046"/>
    </source>
</evidence>